<protein>
    <submittedName>
        <fullName evidence="1">Uncharacterized protein</fullName>
    </submittedName>
</protein>
<dbReference type="EMBL" id="JAUFPX010000011">
    <property type="protein sequence ID" value="MDN3591499.1"/>
    <property type="molecule type" value="Genomic_DNA"/>
</dbReference>
<sequence>MSASGGVVSILAPQAALAHAVARVAAHSFAIVARNTRGDSVYLKPEGCAFALRISNHARTPKQRKNHPDAITSLVIRTPQTERSVDALVEQALQNFAGARRTREASEQSA</sequence>
<organism evidence="1 2">
    <name type="scientific">Methylobacterium adhaesivum</name>
    <dbReference type="NCBI Taxonomy" id="333297"/>
    <lineage>
        <taxon>Bacteria</taxon>
        <taxon>Pseudomonadati</taxon>
        <taxon>Pseudomonadota</taxon>
        <taxon>Alphaproteobacteria</taxon>
        <taxon>Hyphomicrobiales</taxon>
        <taxon>Methylobacteriaceae</taxon>
        <taxon>Methylobacterium</taxon>
    </lineage>
</organism>
<name>A0ABT8BH96_9HYPH</name>
<dbReference type="RefSeq" id="WP_238228051.1">
    <property type="nucleotide sequence ID" value="NZ_BPQD01000039.1"/>
</dbReference>
<accession>A0ABT8BH96</accession>
<keyword evidence="2" id="KW-1185">Reference proteome</keyword>
<dbReference type="Proteomes" id="UP001224644">
    <property type="component" value="Unassembled WGS sequence"/>
</dbReference>
<reference evidence="2" key="1">
    <citation type="journal article" date="2019" name="Int. J. Syst. Evol. Microbiol.">
        <title>The Global Catalogue of Microorganisms (GCM) 10K type strain sequencing project: providing services to taxonomists for standard genome sequencing and annotation.</title>
        <authorList>
            <consortium name="The Broad Institute Genomics Platform"/>
            <consortium name="The Broad Institute Genome Sequencing Center for Infectious Disease"/>
            <person name="Wu L."/>
            <person name="Ma J."/>
        </authorList>
    </citation>
    <scope>NUCLEOTIDE SEQUENCE [LARGE SCALE GENOMIC DNA]</scope>
    <source>
        <strain evidence="2">CECT 7069</strain>
    </source>
</reference>
<comment type="caution">
    <text evidence="1">The sequence shown here is derived from an EMBL/GenBank/DDBJ whole genome shotgun (WGS) entry which is preliminary data.</text>
</comment>
<gene>
    <name evidence="1" type="ORF">QWZ12_12850</name>
</gene>
<evidence type="ECO:0000313" key="2">
    <source>
        <dbReference type="Proteomes" id="UP001224644"/>
    </source>
</evidence>
<evidence type="ECO:0000313" key="1">
    <source>
        <dbReference type="EMBL" id="MDN3591499.1"/>
    </source>
</evidence>
<proteinExistence type="predicted"/>